<accession>A0A1I6VXV8</accession>
<evidence type="ECO:0000256" key="1">
    <source>
        <dbReference type="SAM" id="SignalP"/>
    </source>
</evidence>
<sequence length="197" mass="21635">MKKHMIKGVLLFLILMSSISTYAFPPPPPVDMPIQNIPQQTEVWCWAAVAQQIIHFKNGPMNTPAQCAMVALSKNAPIPYCCSNFNNCATTGSLTEIQALLSYFGGSFSSYSPPADPMSLYYTLAQNKPVIMQISTVPPGFPSSMSHVIVIRGMFFQTTPIGIIPTLIVNDPMNQYTQPVPYAQLAPLWQSAIVVHN</sequence>
<protein>
    <submittedName>
        <fullName evidence="2">Papain-like cysteine protease AvrRpt2</fullName>
    </submittedName>
</protein>
<dbReference type="GO" id="GO:0008233">
    <property type="term" value="F:peptidase activity"/>
    <property type="evidence" value="ECO:0007669"/>
    <property type="project" value="UniProtKB-KW"/>
</dbReference>
<proteinExistence type="predicted"/>
<dbReference type="RefSeq" id="WP_074947527.1">
    <property type="nucleotide sequence ID" value="NZ_FOZU01000035.1"/>
</dbReference>
<dbReference type="AlphaFoldDB" id="A0A1I6VXV8"/>
<evidence type="ECO:0000313" key="2">
    <source>
        <dbReference type="EMBL" id="SFT18532.1"/>
    </source>
</evidence>
<organism evidence="2 3">
    <name type="scientific">Acinetobacter bohemicus</name>
    <dbReference type="NCBI Taxonomy" id="1435036"/>
    <lineage>
        <taxon>Bacteria</taxon>
        <taxon>Pseudomonadati</taxon>
        <taxon>Pseudomonadota</taxon>
        <taxon>Gammaproteobacteria</taxon>
        <taxon>Moraxellales</taxon>
        <taxon>Moraxellaceae</taxon>
        <taxon>Acinetobacter</taxon>
    </lineage>
</organism>
<keyword evidence="2" id="KW-0378">Hydrolase</keyword>
<reference evidence="3" key="1">
    <citation type="submission" date="2016-10" db="EMBL/GenBank/DDBJ databases">
        <authorList>
            <person name="Varghese N."/>
            <person name="Submissions S."/>
        </authorList>
    </citation>
    <scope>NUCLEOTIDE SEQUENCE [LARGE SCALE GENOMIC DNA]</scope>
    <source>
        <strain evidence="3">ANC 5076</strain>
    </source>
</reference>
<dbReference type="Proteomes" id="UP000182827">
    <property type="component" value="Unassembled WGS sequence"/>
</dbReference>
<dbReference type="GO" id="GO:0006508">
    <property type="term" value="P:proteolysis"/>
    <property type="evidence" value="ECO:0007669"/>
    <property type="project" value="UniProtKB-KW"/>
</dbReference>
<dbReference type="InterPro" id="IPR022118">
    <property type="entry name" value="Peptidase_C70_AvrRpt2"/>
</dbReference>
<name>A0A1I6VXV8_9GAMM</name>
<evidence type="ECO:0000313" key="3">
    <source>
        <dbReference type="Proteomes" id="UP000182827"/>
    </source>
</evidence>
<feature type="signal peptide" evidence="1">
    <location>
        <begin position="1"/>
        <end position="23"/>
    </location>
</feature>
<keyword evidence="2" id="KW-0645">Protease</keyword>
<feature type="chain" id="PRO_5010275082" evidence="1">
    <location>
        <begin position="24"/>
        <end position="197"/>
    </location>
</feature>
<keyword evidence="3" id="KW-1185">Reference proteome</keyword>
<dbReference type="EMBL" id="FOZU01000035">
    <property type="protein sequence ID" value="SFT18532.1"/>
    <property type="molecule type" value="Genomic_DNA"/>
</dbReference>
<gene>
    <name evidence="2" type="ORF">SAMN05444586_103531</name>
</gene>
<dbReference type="Pfam" id="PF12385">
    <property type="entry name" value="Peptidase_C70"/>
    <property type="match status" value="1"/>
</dbReference>
<keyword evidence="1" id="KW-0732">Signal</keyword>